<feature type="compositionally biased region" description="Basic and acidic residues" evidence="1">
    <location>
        <begin position="183"/>
        <end position="192"/>
    </location>
</feature>
<feature type="chain" id="PRO_5045500216" evidence="2">
    <location>
        <begin position="36"/>
        <end position="257"/>
    </location>
</feature>
<sequence>MKPSPAPVWRAGRVRLAVVPAVVIVLFASTAPAGAAVHTPPIPTPPPYDLGAVGEAGGLGDAAVPFPPFLGDASRVEIVGPGGRVSAGLVPGGFEGRVEGPGGCVAGAVTAEGVVGRIGPCVPDAPHPPPPAPPPPAEQPPEPPATPAPEPPEPPAPPGPAPEVAAPVRTAPEPPVPPAPRPEPPREADRPAPRPGPEPDPPPAEVSLAMAPPRPTPGTAPRESGSLVGRTLLLLAPAVLAAAALRPRGGGPRSPQA</sequence>
<reference evidence="3 4" key="1">
    <citation type="submission" date="2020-03" db="EMBL/GenBank/DDBJ databases">
        <title>Draft genome of Streptomyces sp. ventii, isolated from the Axial Seamount in the Pacific Ocean, and resequencing of the two type strains Streptomyces lonarensis strain NCL 716 and Streptomyces bohaiensis strain 11A07.</title>
        <authorList>
            <person name="Loughran R.M."/>
            <person name="Pfannmuller K.M."/>
            <person name="Wasson B.J."/>
            <person name="Deadmond M.C."/>
            <person name="Paddock B.E."/>
            <person name="Koyack M.J."/>
            <person name="Gallegos D.A."/>
            <person name="Mitchell E.A."/>
            <person name="Ushijima B."/>
            <person name="Saw J.H."/>
            <person name="Mcphail K.L."/>
            <person name="Videau P."/>
        </authorList>
    </citation>
    <scope>NUCLEOTIDE SEQUENCE [LARGE SCALE GENOMIC DNA]</scope>
    <source>
        <strain evidence="4">5675061</strain>
    </source>
</reference>
<dbReference type="Proteomes" id="UP000746503">
    <property type="component" value="Unassembled WGS sequence"/>
</dbReference>
<organism evidence="3 4">
    <name type="scientific">Streptomyces spiramenti</name>
    <dbReference type="NCBI Taxonomy" id="2720606"/>
    <lineage>
        <taxon>Bacteria</taxon>
        <taxon>Bacillati</taxon>
        <taxon>Actinomycetota</taxon>
        <taxon>Actinomycetes</taxon>
        <taxon>Kitasatosporales</taxon>
        <taxon>Streptomycetaceae</taxon>
        <taxon>Streptomyces</taxon>
    </lineage>
</organism>
<comment type="caution">
    <text evidence="3">The sequence shown here is derived from an EMBL/GenBank/DDBJ whole genome shotgun (WGS) entry which is preliminary data.</text>
</comment>
<proteinExistence type="predicted"/>
<evidence type="ECO:0000313" key="3">
    <source>
        <dbReference type="EMBL" id="NJP65628.1"/>
    </source>
</evidence>
<dbReference type="RefSeq" id="WP_167932149.1">
    <property type="nucleotide sequence ID" value="NZ_JAAVJB010000020.1"/>
</dbReference>
<evidence type="ECO:0000256" key="2">
    <source>
        <dbReference type="SAM" id="SignalP"/>
    </source>
</evidence>
<feature type="compositionally biased region" description="Pro residues" evidence="1">
    <location>
        <begin position="193"/>
        <end position="204"/>
    </location>
</feature>
<feature type="region of interest" description="Disordered" evidence="1">
    <location>
        <begin position="120"/>
        <end position="226"/>
    </location>
</feature>
<keyword evidence="2" id="KW-0732">Signal</keyword>
<name>A0ABX1ALX6_9ACTN</name>
<keyword evidence="4" id="KW-1185">Reference proteome</keyword>
<feature type="signal peptide" evidence="2">
    <location>
        <begin position="1"/>
        <end position="35"/>
    </location>
</feature>
<evidence type="ECO:0000313" key="4">
    <source>
        <dbReference type="Proteomes" id="UP000746503"/>
    </source>
</evidence>
<feature type="compositionally biased region" description="Pro residues" evidence="1">
    <location>
        <begin position="172"/>
        <end position="182"/>
    </location>
</feature>
<gene>
    <name evidence="3" type="ORF">HCJ92_04825</name>
</gene>
<feature type="compositionally biased region" description="Pro residues" evidence="1">
    <location>
        <begin position="123"/>
        <end position="161"/>
    </location>
</feature>
<protein>
    <submittedName>
        <fullName evidence="3">Uncharacterized protein</fullName>
    </submittedName>
</protein>
<dbReference type="EMBL" id="JAAVJB010000020">
    <property type="protein sequence ID" value="NJP65628.1"/>
    <property type="molecule type" value="Genomic_DNA"/>
</dbReference>
<evidence type="ECO:0000256" key="1">
    <source>
        <dbReference type="SAM" id="MobiDB-lite"/>
    </source>
</evidence>
<accession>A0ABX1ALX6</accession>
<feature type="compositionally biased region" description="Low complexity" evidence="1">
    <location>
        <begin position="162"/>
        <end position="171"/>
    </location>
</feature>